<evidence type="ECO:0000256" key="1">
    <source>
        <dbReference type="ARBA" id="ARBA00004888"/>
    </source>
</evidence>
<dbReference type="Pfam" id="PF03727">
    <property type="entry name" value="Hexokinase_2"/>
    <property type="match status" value="1"/>
</dbReference>
<evidence type="ECO:0000259" key="6">
    <source>
        <dbReference type="Pfam" id="PF03727"/>
    </source>
</evidence>
<evidence type="ECO:0000256" key="2">
    <source>
        <dbReference type="ARBA" id="ARBA00005028"/>
    </source>
</evidence>
<dbReference type="PANTHER" id="PTHR19443">
    <property type="entry name" value="HEXOKINASE"/>
    <property type="match status" value="1"/>
</dbReference>
<evidence type="ECO:0000313" key="7">
    <source>
        <dbReference type="Proteomes" id="UP000036681"/>
    </source>
</evidence>
<dbReference type="GO" id="GO:0006096">
    <property type="term" value="P:glycolytic process"/>
    <property type="evidence" value="ECO:0007669"/>
    <property type="project" value="UniProtKB-KW"/>
</dbReference>
<dbReference type="InterPro" id="IPR043129">
    <property type="entry name" value="ATPase_NBD"/>
</dbReference>
<comment type="catalytic activity">
    <reaction evidence="4">
        <text>a D-hexose + ATP = a D-hexose 6-phosphate + ADP + H(+)</text>
        <dbReference type="Rhea" id="RHEA:22740"/>
        <dbReference type="ChEBI" id="CHEBI:4194"/>
        <dbReference type="ChEBI" id="CHEBI:15378"/>
        <dbReference type="ChEBI" id="CHEBI:30616"/>
        <dbReference type="ChEBI" id="CHEBI:229467"/>
        <dbReference type="ChEBI" id="CHEBI:456216"/>
        <dbReference type="EC" id="2.7.1.1"/>
    </reaction>
    <physiologicalReaction direction="left-to-right" evidence="4">
        <dbReference type="Rhea" id="RHEA:22741"/>
    </physiologicalReaction>
</comment>
<name>A0A0M3HKD6_ASCLU</name>
<dbReference type="GO" id="GO:0001678">
    <property type="term" value="P:intracellular glucose homeostasis"/>
    <property type="evidence" value="ECO:0007669"/>
    <property type="project" value="InterPro"/>
</dbReference>
<accession>A0A0M3HKD6</accession>
<dbReference type="GO" id="GO:0004340">
    <property type="term" value="F:glucokinase activity"/>
    <property type="evidence" value="ECO:0007669"/>
    <property type="project" value="TreeGrafter"/>
</dbReference>
<dbReference type="SUPFAM" id="SSF53067">
    <property type="entry name" value="Actin-like ATPase domain"/>
    <property type="match status" value="1"/>
</dbReference>
<evidence type="ECO:0000256" key="3">
    <source>
        <dbReference type="ARBA" id="ARBA00023152"/>
    </source>
</evidence>
<protein>
    <recommendedName>
        <fullName evidence="5">Phosphotransferase</fullName>
        <ecNumber evidence="5">2.7.1.-</ecNumber>
    </recommendedName>
</protein>
<keyword evidence="5" id="KW-0808">Transferase</keyword>
<dbReference type="GO" id="GO:0005524">
    <property type="term" value="F:ATP binding"/>
    <property type="evidence" value="ECO:0007669"/>
    <property type="project" value="UniProtKB-UniRule"/>
</dbReference>
<feature type="domain" description="Hexokinase C-terminal" evidence="6">
    <location>
        <begin position="1"/>
        <end position="88"/>
    </location>
</feature>
<evidence type="ECO:0000256" key="5">
    <source>
        <dbReference type="RuleBase" id="RU362007"/>
    </source>
</evidence>
<reference evidence="8" key="1">
    <citation type="submission" date="2017-02" db="UniProtKB">
        <authorList>
            <consortium name="WormBaseParasite"/>
        </authorList>
    </citation>
    <scope>IDENTIFICATION</scope>
</reference>
<dbReference type="PROSITE" id="PS51748">
    <property type="entry name" value="HEXOKINASE_2"/>
    <property type="match status" value="1"/>
</dbReference>
<dbReference type="GO" id="GO:0005739">
    <property type="term" value="C:mitochondrion"/>
    <property type="evidence" value="ECO:0007669"/>
    <property type="project" value="TreeGrafter"/>
</dbReference>
<keyword evidence="5" id="KW-0067">ATP-binding</keyword>
<comment type="similarity">
    <text evidence="5">Belongs to the hexokinase family.</text>
</comment>
<dbReference type="GO" id="GO:0005829">
    <property type="term" value="C:cytosol"/>
    <property type="evidence" value="ECO:0007669"/>
    <property type="project" value="TreeGrafter"/>
</dbReference>
<dbReference type="InterPro" id="IPR001312">
    <property type="entry name" value="Hexokinase"/>
</dbReference>
<dbReference type="GO" id="GO:0005536">
    <property type="term" value="F:D-glucose binding"/>
    <property type="evidence" value="ECO:0007669"/>
    <property type="project" value="InterPro"/>
</dbReference>
<proteinExistence type="inferred from homology"/>
<dbReference type="GO" id="GO:0006006">
    <property type="term" value="P:glucose metabolic process"/>
    <property type="evidence" value="ECO:0007669"/>
    <property type="project" value="TreeGrafter"/>
</dbReference>
<dbReference type="InterPro" id="IPR022673">
    <property type="entry name" value="Hexokinase_C"/>
</dbReference>
<dbReference type="Gene3D" id="3.40.367.20">
    <property type="match status" value="1"/>
</dbReference>
<dbReference type="AlphaFoldDB" id="A0A0M3HKD6"/>
<keyword evidence="3 5" id="KW-0324">Glycolysis</keyword>
<evidence type="ECO:0000256" key="4">
    <source>
        <dbReference type="ARBA" id="ARBA00044613"/>
    </source>
</evidence>
<dbReference type="EC" id="2.7.1.-" evidence="5"/>
<sequence>MIINTEWGAFGDNGELEFIRTSFDAIVDEGSVNPGKQLQKMISGMYMGELVRVMLVHLADHGVLFENVNYRPLKVPHSFPTKYVSEIEGFVALCIRCIFRITKGLIVYRWLCQFLPLNMANLDDPSNIVY</sequence>
<dbReference type="PANTHER" id="PTHR19443:SF16">
    <property type="entry name" value="HEXOKINASE TYPE 1-RELATED"/>
    <property type="match status" value="1"/>
</dbReference>
<keyword evidence="5" id="KW-0418">Kinase</keyword>
<organism evidence="7 8">
    <name type="scientific">Ascaris lumbricoides</name>
    <name type="common">Giant roundworm</name>
    <dbReference type="NCBI Taxonomy" id="6252"/>
    <lineage>
        <taxon>Eukaryota</taxon>
        <taxon>Metazoa</taxon>
        <taxon>Ecdysozoa</taxon>
        <taxon>Nematoda</taxon>
        <taxon>Chromadorea</taxon>
        <taxon>Rhabditida</taxon>
        <taxon>Spirurina</taxon>
        <taxon>Ascaridomorpha</taxon>
        <taxon>Ascaridoidea</taxon>
        <taxon>Ascarididae</taxon>
        <taxon>Ascaris</taxon>
    </lineage>
</organism>
<keyword evidence="7" id="KW-1185">Reference proteome</keyword>
<dbReference type="GO" id="GO:0008865">
    <property type="term" value="F:fructokinase activity"/>
    <property type="evidence" value="ECO:0007669"/>
    <property type="project" value="TreeGrafter"/>
</dbReference>
<evidence type="ECO:0000313" key="8">
    <source>
        <dbReference type="WBParaSite" id="ALUE_0000198101-mRNA-1"/>
    </source>
</evidence>
<comment type="pathway">
    <text evidence="2">Carbohydrate metabolism; hexose metabolism.</text>
</comment>
<dbReference type="WBParaSite" id="ALUE_0000198101-mRNA-1">
    <property type="protein sequence ID" value="ALUE_0000198101-mRNA-1"/>
    <property type="gene ID" value="ALUE_0000198101"/>
</dbReference>
<keyword evidence="5" id="KW-0547">Nucleotide-binding</keyword>
<comment type="pathway">
    <text evidence="1">Carbohydrate degradation; glycolysis; D-glyceraldehyde 3-phosphate and glycerone phosphate from D-glucose: step 1/4.</text>
</comment>
<dbReference type="Proteomes" id="UP000036681">
    <property type="component" value="Unplaced"/>
</dbReference>